<proteinExistence type="inferred from homology"/>
<keyword evidence="8" id="KW-0966">Cell projection</keyword>
<comment type="subcellular location">
    <subcellularLocation>
        <location evidence="1">Cell membrane</location>
        <topology evidence="1">Multi-pass membrane protein</topology>
    </subcellularLocation>
</comment>
<dbReference type="Pfam" id="PF01313">
    <property type="entry name" value="Bac_export_3"/>
    <property type="match status" value="1"/>
</dbReference>
<name>A0ABS4AKA8_9PROT</name>
<dbReference type="PANTHER" id="PTHR34040">
    <property type="entry name" value="FLAGELLAR BIOSYNTHETIC PROTEIN FLIQ"/>
    <property type="match status" value="1"/>
</dbReference>
<accession>A0ABS4AKA8</accession>
<keyword evidence="9" id="KW-1185">Reference proteome</keyword>
<feature type="transmembrane region" description="Helical" evidence="7">
    <location>
        <begin position="26"/>
        <end position="45"/>
    </location>
</feature>
<comment type="caution">
    <text evidence="8">The sequence shown here is derived from an EMBL/GenBank/DDBJ whole genome shotgun (WGS) entry which is preliminary data.</text>
</comment>
<comment type="similarity">
    <text evidence="2">Belongs to the FliQ/MopD/SpaQ family.</text>
</comment>
<evidence type="ECO:0000256" key="1">
    <source>
        <dbReference type="ARBA" id="ARBA00004651"/>
    </source>
</evidence>
<dbReference type="InterPro" id="IPR002191">
    <property type="entry name" value="Bac_export_3"/>
</dbReference>
<evidence type="ECO:0000256" key="7">
    <source>
        <dbReference type="SAM" id="Phobius"/>
    </source>
</evidence>
<evidence type="ECO:0000256" key="6">
    <source>
        <dbReference type="ARBA" id="ARBA00023136"/>
    </source>
</evidence>
<keyword evidence="4 7" id="KW-0812">Transmembrane</keyword>
<evidence type="ECO:0000256" key="4">
    <source>
        <dbReference type="ARBA" id="ARBA00022692"/>
    </source>
</evidence>
<dbReference type="Proteomes" id="UP000681594">
    <property type="component" value="Unassembled WGS sequence"/>
</dbReference>
<evidence type="ECO:0000256" key="2">
    <source>
        <dbReference type="ARBA" id="ARBA00006156"/>
    </source>
</evidence>
<organism evidence="8 9">
    <name type="scientific">Pararoseomonas baculiformis</name>
    <dbReference type="NCBI Taxonomy" id="2820812"/>
    <lineage>
        <taxon>Bacteria</taxon>
        <taxon>Pseudomonadati</taxon>
        <taxon>Pseudomonadota</taxon>
        <taxon>Alphaproteobacteria</taxon>
        <taxon>Acetobacterales</taxon>
        <taxon>Acetobacteraceae</taxon>
        <taxon>Pararoseomonas</taxon>
    </lineage>
</organism>
<keyword evidence="8" id="KW-0282">Flagellum</keyword>
<dbReference type="PRINTS" id="PR00952">
    <property type="entry name" value="TYPE3IMQPROT"/>
</dbReference>
<evidence type="ECO:0000313" key="9">
    <source>
        <dbReference type="Proteomes" id="UP000681594"/>
    </source>
</evidence>
<evidence type="ECO:0000256" key="3">
    <source>
        <dbReference type="ARBA" id="ARBA00022475"/>
    </source>
</evidence>
<keyword evidence="5 7" id="KW-1133">Transmembrane helix</keyword>
<dbReference type="PIRSF" id="PIRSF004669">
    <property type="entry name" value="FliQ"/>
    <property type="match status" value="1"/>
</dbReference>
<feature type="transmembrane region" description="Helical" evidence="7">
    <location>
        <begin position="57"/>
        <end position="77"/>
    </location>
</feature>
<gene>
    <name evidence="8" type="ORF">J8J14_22095</name>
</gene>
<dbReference type="EMBL" id="JAGIZB010000037">
    <property type="protein sequence ID" value="MBP0447456.1"/>
    <property type="molecule type" value="Genomic_DNA"/>
</dbReference>
<keyword evidence="8" id="KW-0969">Cilium</keyword>
<sequence length="92" mass="9562">MTESETLALAGQQALWTCLMLGGPPLLLLLIVGLAVAVVQALTQIQEASLAFVPKMAVLGLALMFGGSMALGLMRSFTEGLFEQVVSVGGLR</sequence>
<protein>
    <submittedName>
        <fullName evidence="8">Flagellar biosynthetic protein FliQ</fullName>
    </submittedName>
</protein>
<keyword evidence="6 7" id="KW-0472">Membrane</keyword>
<reference evidence="8 9" key="1">
    <citation type="submission" date="2021-03" db="EMBL/GenBank/DDBJ databases">
        <authorList>
            <person name="So Y."/>
        </authorList>
    </citation>
    <scope>NUCLEOTIDE SEQUENCE [LARGE SCALE GENOMIC DNA]</scope>
    <source>
        <strain evidence="8 9">SSH11</strain>
    </source>
</reference>
<evidence type="ECO:0000313" key="8">
    <source>
        <dbReference type="EMBL" id="MBP0447456.1"/>
    </source>
</evidence>
<dbReference type="RefSeq" id="WP_209381725.1">
    <property type="nucleotide sequence ID" value="NZ_JAGIZB010000037.1"/>
</dbReference>
<dbReference type="PANTHER" id="PTHR34040:SF2">
    <property type="entry name" value="FLAGELLAR BIOSYNTHETIC PROTEIN FLIQ"/>
    <property type="match status" value="1"/>
</dbReference>
<keyword evidence="3" id="KW-1003">Cell membrane</keyword>
<evidence type="ECO:0000256" key="5">
    <source>
        <dbReference type="ARBA" id="ARBA00022989"/>
    </source>
</evidence>